<reference evidence="5" key="1">
    <citation type="submission" date="2022-10" db="EMBL/GenBank/DDBJ databases">
        <title>Genome assembly of Pristionchus species.</title>
        <authorList>
            <person name="Yoshida K."/>
            <person name="Sommer R.J."/>
        </authorList>
    </citation>
    <scope>NUCLEOTIDE SEQUENCE [LARGE SCALE GENOMIC DNA]</scope>
    <source>
        <strain evidence="5">RS5460</strain>
    </source>
</reference>
<gene>
    <name evidence="4" type="ORF">PMAYCL1PPCAC_19563</name>
</gene>
<keyword evidence="1" id="KW-0479">Metal-binding</keyword>
<accession>A0AAN5CRG1</accession>
<keyword evidence="5" id="KW-1185">Reference proteome</keyword>
<dbReference type="Pfam" id="PF00096">
    <property type="entry name" value="zf-C2H2"/>
    <property type="match status" value="1"/>
</dbReference>
<dbReference type="AlphaFoldDB" id="A0AAN5CRG1"/>
<dbReference type="Proteomes" id="UP001328107">
    <property type="component" value="Unassembled WGS sequence"/>
</dbReference>
<dbReference type="PROSITE" id="PS00028">
    <property type="entry name" value="ZINC_FINGER_C2H2_1"/>
    <property type="match status" value="1"/>
</dbReference>
<evidence type="ECO:0000256" key="2">
    <source>
        <dbReference type="SAM" id="MobiDB-lite"/>
    </source>
</evidence>
<feature type="non-terminal residue" evidence="4">
    <location>
        <position position="1"/>
    </location>
</feature>
<feature type="domain" description="C2H2-type" evidence="3">
    <location>
        <begin position="54"/>
        <end position="81"/>
    </location>
</feature>
<evidence type="ECO:0000313" key="5">
    <source>
        <dbReference type="Proteomes" id="UP001328107"/>
    </source>
</evidence>
<dbReference type="PROSITE" id="PS50157">
    <property type="entry name" value="ZINC_FINGER_C2H2_2"/>
    <property type="match status" value="2"/>
</dbReference>
<feature type="region of interest" description="Disordered" evidence="2">
    <location>
        <begin position="169"/>
        <end position="206"/>
    </location>
</feature>
<evidence type="ECO:0000256" key="1">
    <source>
        <dbReference type="PROSITE-ProRule" id="PRU00042"/>
    </source>
</evidence>
<dbReference type="InterPro" id="IPR013087">
    <property type="entry name" value="Znf_C2H2_type"/>
</dbReference>
<dbReference type="Gene3D" id="3.30.160.60">
    <property type="entry name" value="Classic Zinc Finger"/>
    <property type="match status" value="1"/>
</dbReference>
<keyword evidence="1" id="KW-0862">Zinc</keyword>
<proteinExistence type="predicted"/>
<name>A0AAN5CRG1_9BILA</name>
<comment type="caution">
    <text evidence="4">The sequence shown here is derived from an EMBL/GenBank/DDBJ whole genome shotgun (WGS) entry which is preliminary data.</text>
</comment>
<feature type="domain" description="C2H2-type" evidence="3">
    <location>
        <begin position="1"/>
        <end position="22"/>
    </location>
</feature>
<evidence type="ECO:0000313" key="4">
    <source>
        <dbReference type="EMBL" id="GMR49368.1"/>
    </source>
</evidence>
<dbReference type="EMBL" id="BTRK01000004">
    <property type="protein sequence ID" value="GMR49368.1"/>
    <property type="molecule type" value="Genomic_DNA"/>
</dbReference>
<organism evidence="4 5">
    <name type="scientific">Pristionchus mayeri</name>
    <dbReference type="NCBI Taxonomy" id="1317129"/>
    <lineage>
        <taxon>Eukaryota</taxon>
        <taxon>Metazoa</taxon>
        <taxon>Ecdysozoa</taxon>
        <taxon>Nematoda</taxon>
        <taxon>Chromadorea</taxon>
        <taxon>Rhabditida</taxon>
        <taxon>Rhabditina</taxon>
        <taxon>Diplogasteromorpha</taxon>
        <taxon>Diplogasteroidea</taxon>
        <taxon>Neodiplogasteridae</taxon>
        <taxon>Pristionchus</taxon>
    </lineage>
</organism>
<keyword evidence="1" id="KW-0863">Zinc-finger</keyword>
<sequence length="206" mass="23793">CSKCGKKLCNKYYLRKHVLIHTVAPRRRVRKSKDVELASVNVLPVSAADIVEPYACLTCGMKFEVKAWLREHLITNQGHQEQVTRRIDVMQPQLCDLCGRKAFPFLISPGDPSLARDFVNHLVGLTPNQWSTVNYFINHNRRALICRNQYRDASRGEDILSNEVKRRRHDGLGDERTPFDNLSYGHEDTIEHEDLTDEPGPSRKWK</sequence>
<evidence type="ECO:0000259" key="3">
    <source>
        <dbReference type="PROSITE" id="PS50157"/>
    </source>
</evidence>
<dbReference type="GO" id="GO:0008270">
    <property type="term" value="F:zinc ion binding"/>
    <property type="evidence" value="ECO:0007669"/>
    <property type="project" value="UniProtKB-KW"/>
</dbReference>
<protein>
    <recommendedName>
        <fullName evidence="3">C2H2-type domain-containing protein</fullName>
    </recommendedName>
</protein>